<dbReference type="Proteomes" id="UP000188320">
    <property type="component" value="Unassembled WGS sequence"/>
</dbReference>
<accession>A0A1R1PKW0</accession>
<evidence type="ECO:0000313" key="2">
    <source>
        <dbReference type="EMBL" id="OMH81596.1"/>
    </source>
</evidence>
<comment type="caution">
    <text evidence="2">The sequence shown here is derived from an EMBL/GenBank/DDBJ whole genome shotgun (WGS) entry which is preliminary data.</text>
</comment>
<name>A0A1R1PKW0_ZANCU</name>
<reference evidence="3" key="1">
    <citation type="submission" date="2017-01" db="EMBL/GenBank/DDBJ databases">
        <authorList>
            <person name="Wang Y."/>
            <person name="White M."/>
            <person name="Kvist S."/>
            <person name="Moncalvo J.-M."/>
        </authorList>
    </citation>
    <scope>NUCLEOTIDE SEQUENCE [LARGE SCALE GENOMIC DNA]</scope>
    <source>
        <strain evidence="3">COL-18-3</strain>
    </source>
</reference>
<dbReference type="EMBL" id="LSSK01000863">
    <property type="protein sequence ID" value="OMH81596.1"/>
    <property type="molecule type" value="Genomic_DNA"/>
</dbReference>
<feature type="non-terminal residue" evidence="2">
    <location>
        <position position="193"/>
    </location>
</feature>
<proteinExistence type="predicted"/>
<feature type="compositionally biased region" description="Low complexity" evidence="1">
    <location>
        <begin position="99"/>
        <end position="109"/>
    </location>
</feature>
<feature type="compositionally biased region" description="Low complexity" evidence="1">
    <location>
        <begin position="12"/>
        <end position="22"/>
    </location>
</feature>
<feature type="compositionally biased region" description="Low complexity" evidence="1">
    <location>
        <begin position="39"/>
        <end position="50"/>
    </location>
</feature>
<feature type="compositionally biased region" description="Polar residues" evidence="1">
    <location>
        <begin position="51"/>
        <end position="60"/>
    </location>
</feature>
<dbReference type="AlphaFoldDB" id="A0A1R1PKW0"/>
<protein>
    <submittedName>
        <fullName evidence="2">Uncharacterized protein</fullName>
    </submittedName>
</protein>
<keyword evidence="3" id="KW-1185">Reference proteome</keyword>
<feature type="compositionally biased region" description="Gly residues" evidence="1">
    <location>
        <begin position="154"/>
        <end position="184"/>
    </location>
</feature>
<sequence>MSYDNNRGWENGGQYSNNYNSGPYMPHPSYGGEVFDQDGSNAYNSGSNSNTRGLEQADNTYQDESEYGSNNRHEQRPPHFPRNHSHHRGIQNQFEMEDSSISQRSSQSGQEGGVGFPSVSKKYEDNGPSGGYERAPASQASLGAYGESSPYQGIPGGYGGGPGPQGGYGGGSGPRPQGPQGGYGSNHSPSPGP</sequence>
<feature type="compositionally biased region" description="Basic residues" evidence="1">
    <location>
        <begin position="79"/>
        <end position="89"/>
    </location>
</feature>
<evidence type="ECO:0000313" key="3">
    <source>
        <dbReference type="Proteomes" id="UP000188320"/>
    </source>
</evidence>
<gene>
    <name evidence="2" type="ORF">AX774_g4941</name>
</gene>
<feature type="region of interest" description="Disordered" evidence="1">
    <location>
        <begin position="1"/>
        <end position="193"/>
    </location>
</feature>
<organism evidence="2 3">
    <name type="scientific">Zancudomyces culisetae</name>
    <name type="common">Gut fungus</name>
    <name type="synonym">Smittium culisetae</name>
    <dbReference type="NCBI Taxonomy" id="1213189"/>
    <lineage>
        <taxon>Eukaryota</taxon>
        <taxon>Fungi</taxon>
        <taxon>Fungi incertae sedis</taxon>
        <taxon>Zoopagomycota</taxon>
        <taxon>Kickxellomycotina</taxon>
        <taxon>Harpellomycetes</taxon>
        <taxon>Harpellales</taxon>
        <taxon>Legeriomycetaceae</taxon>
        <taxon>Zancudomyces</taxon>
    </lineage>
</organism>
<evidence type="ECO:0000256" key="1">
    <source>
        <dbReference type="SAM" id="MobiDB-lite"/>
    </source>
</evidence>